<dbReference type="Proteomes" id="UP000177894">
    <property type="component" value="Chromosome"/>
</dbReference>
<protein>
    <submittedName>
        <fullName evidence="3">GTPase CgtA</fullName>
    </submittedName>
</protein>
<reference evidence="2 4" key="1">
    <citation type="submission" date="2016-10" db="EMBL/GenBank/DDBJ databases">
        <title>Complete Genome Sequence of Acetogen Clostridium formicoaceticum ATCC 27076.</title>
        <authorList>
            <person name="Bao T."/>
            <person name="Cheng C."/>
            <person name="Zhao J."/>
            <person name="Yang S.-T."/>
            <person name="Wang J."/>
            <person name="Wang M."/>
        </authorList>
    </citation>
    <scope>NUCLEOTIDE SEQUENCE [LARGE SCALE GENOMIC DNA]</scope>
    <source>
        <strain evidence="2 4">ATCC 27076</strain>
    </source>
</reference>
<accession>A0AAC9WG97</accession>
<name>A0AAC9WG97_9CLOT</name>
<dbReference type="AlphaFoldDB" id="A0AAC9WG97"/>
<dbReference type="Proteomes" id="UP000192478">
    <property type="component" value="Chromosome"/>
</dbReference>
<dbReference type="InterPro" id="IPR006073">
    <property type="entry name" value="GTP-bd"/>
</dbReference>
<reference evidence="3 5" key="2">
    <citation type="submission" date="2017-03" db="EMBL/GenBank/DDBJ databases">
        <title>Complete sequence of Clostridium formicaceticum DSM 92.</title>
        <authorList>
            <person name="Poehlein A."/>
            <person name="Karl M."/>
            <person name="Bengelsdorf F.R."/>
            <person name="Duerre P."/>
            <person name="Daniel R."/>
        </authorList>
    </citation>
    <scope>NUCLEOTIDE SEQUENCE [LARGE SCALE GENOMIC DNA]</scope>
    <source>
        <strain evidence="3 5">DSM 92</strain>
    </source>
</reference>
<dbReference type="KEGG" id="cfm:BJL90_15720"/>
<dbReference type="EMBL" id="CP020559">
    <property type="protein sequence ID" value="ARE87688.1"/>
    <property type="molecule type" value="Genomic_DNA"/>
</dbReference>
<feature type="domain" description="G" evidence="1">
    <location>
        <begin position="54"/>
        <end position="146"/>
    </location>
</feature>
<evidence type="ECO:0000313" key="3">
    <source>
        <dbReference type="EMBL" id="ARE87688.1"/>
    </source>
</evidence>
<dbReference type="EMBL" id="CP017603">
    <property type="protein sequence ID" value="AOY77169.1"/>
    <property type="molecule type" value="Genomic_DNA"/>
</dbReference>
<organism evidence="3 5">
    <name type="scientific">Clostridium formicaceticum</name>
    <dbReference type="NCBI Taxonomy" id="1497"/>
    <lineage>
        <taxon>Bacteria</taxon>
        <taxon>Bacillati</taxon>
        <taxon>Bacillota</taxon>
        <taxon>Clostridia</taxon>
        <taxon>Eubacteriales</taxon>
        <taxon>Clostridiaceae</taxon>
        <taxon>Clostridium</taxon>
    </lineage>
</organism>
<dbReference type="RefSeq" id="WP_070970089.1">
    <property type="nucleotide sequence ID" value="NZ_CP017603.1"/>
</dbReference>
<evidence type="ECO:0000259" key="1">
    <source>
        <dbReference type="Pfam" id="PF01926"/>
    </source>
</evidence>
<evidence type="ECO:0000313" key="4">
    <source>
        <dbReference type="Proteomes" id="UP000177894"/>
    </source>
</evidence>
<dbReference type="InterPro" id="IPR027417">
    <property type="entry name" value="P-loop_NTPase"/>
</dbReference>
<gene>
    <name evidence="2" type="ORF">BJL90_15720</name>
    <name evidence="3" type="ORF">CLFO_20880</name>
</gene>
<dbReference type="SUPFAM" id="SSF52540">
    <property type="entry name" value="P-loop containing nucleoside triphosphate hydrolases"/>
    <property type="match status" value="1"/>
</dbReference>
<proteinExistence type="predicted"/>
<dbReference type="GO" id="GO:0005525">
    <property type="term" value="F:GTP binding"/>
    <property type="evidence" value="ECO:0007669"/>
    <property type="project" value="InterPro"/>
</dbReference>
<evidence type="ECO:0000313" key="2">
    <source>
        <dbReference type="EMBL" id="AOY77169.1"/>
    </source>
</evidence>
<evidence type="ECO:0000313" key="5">
    <source>
        <dbReference type="Proteomes" id="UP000192478"/>
    </source>
</evidence>
<keyword evidence="4" id="KW-1185">Reference proteome</keyword>
<sequence length="201" mass="22603">MSNCILLGKPNVGKTSFFLNFAEFLGINRCTLEFMDFEGNAVAKHYSVNVAKNYLISASPFKTKDVCKIKLSIPVYKGRSDFLLHDTGGLMDGIHKDENVRKSMAETLKYLYLSNIVLHMIDTSTIFTNQISTMSEIDYQINKYGNSKGCYCILANKMDLSEGEKGLAFLKNKFRNTYILPISALKGMGFGEVKQFVARNI</sequence>
<dbReference type="Pfam" id="PF01926">
    <property type="entry name" value="MMR_HSR1"/>
    <property type="match status" value="1"/>
</dbReference>
<dbReference type="Gene3D" id="3.40.50.300">
    <property type="entry name" value="P-loop containing nucleotide triphosphate hydrolases"/>
    <property type="match status" value="1"/>
</dbReference>